<accession>A0AA35PXK1</accession>
<feature type="region of interest" description="Disordered" evidence="1">
    <location>
        <begin position="22"/>
        <end position="43"/>
    </location>
</feature>
<feature type="compositionally biased region" description="Low complexity" evidence="1">
    <location>
        <begin position="30"/>
        <end position="43"/>
    </location>
</feature>
<reference evidence="2" key="1">
    <citation type="submission" date="2023-01" db="EMBL/GenBank/DDBJ databases">
        <authorList>
            <person name="Piombo E."/>
        </authorList>
    </citation>
    <scope>NUCLEOTIDE SEQUENCE</scope>
</reference>
<name>A0AA35PXK1_9HYPO</name>
<protein>
    <submittedName>
        <fullName evidence="2">Uncharacterized protein</fullName>
    </submittedName>
</protein>
<gene>
    <name evidence="2" type="ORF">CCHLO57077_00004868</name>
</gene>
<dbReference type="Proteomes" id="UP001160390">
    <property type="component" value="Unassembled WGS sequence"/>
</dbReference>
<evidence type="ECO:0000313" key="2">
    <source>
        <dbReference type="EMBL" id="CAI6084370.1"/>
    </source>
</evidence>
<sequence length="79" mass="9018">MIERLHRLESLLLAQKEEVQGRNAQCPENSESQYQSTSSSQYQDIDMGSDVALDRTYTGKIYTTVVLGDYIVFRICPVQ</sequence>
<evidence type="ECO:0000313" key="3">
    <source>
        <dbReference type="Proteomes" id="UP001160390"/>
    </source>
</evidence>
<evidence type="ECO:0000256" key="1">
    <source>
        <dbReference type="SAM" id="MobiDB-lite"/>
    </source>
</evidence>
<proteinExistence type="predicted"/>
<dbReference type="EMBL" id="CABFNP030000754">
    <property type="protein sequence ID" value="CAI6084370.1"/>
    <property type="molecule type" value="Genomic_DNA"/>
</dbReference>
<keyword evidence="3" id="KW-1185">Reference proteome</keyword>
<dbReference type="AlphaFoldDB" id="A0AA35PXK1"/>
<comment type="caution">
    <text evidence="2">The sequence shown here is derived from an EMBL/GenBank/DDBJ whole genome shotgun (WGS) entry which is preliminary data.</text>
</comment>
<organism evidence="2 3">
    <name type="scientific">Clonostachys chloroleuca</name>
    <dbReference type="NCBI Taxonomy" id="1926264"/>
    <lineage>
        <taxon>Eukaryota</taxon>
        <taxon>Fungi</taxon>
        <taxon>Dikarya</taxon>
        <taxon>Ascomycota</taxon>
        <taxon>Pezizomycotina</taxon>
        <taxon>Sordariomycetes</taxon>
        <taxon>Hypocreomycetidae</taxon>
        <taxon>Hypocreales</taxon>
        <taxon>Bionectriaceae</taxon>
        <taxon>Clonostachys</taxon>
    </lineage>
</organism>